<dbReference type="InterPro" id="IPR002937">
    <property type="entry name" value="Amino_oxidase"/>
</dbReference>
<dbReference type="InterPro" id="IPR036188">
    <property type="entry name" value="FAD/NAD-bd_sf"/>
</dbReference>
<dbReference type="PANTHER" id="PTHR10668:SF103">
    <property type="entry name" value="PYRIDINE NUCLEOTIDE-DISULFIDE OXIDOREDUCTASE DOMAIN-CONTAINING PROTEIN 2"/>
    <property type="match status" value="1"/>
</dbReference>
<reference evidence="5 7" key="2">
    <citation type="journal article" date="2020" name="Int. J. Syst. Evol. Microbiol.">
        <title>Sulfuracidifex tepidarius gen. nov., sp. nov. and transfer of Sulfolobus metallicus Huber and Stetter 1992 to the genus Sulfuracidifex as Sulfuracidifex metallicus comb. nov.</title>
        <authorList>
            <person name="Itoh T."/>
            <person name="Miura T."/>
            <person name="Sakai H.D."/>
            <person name="Kato S."/>
            <person name="Ohkuma M."/>
            <person name="Takashina T."/>
        </authorList>
    </citation>
    <scope>NUCLEOTIDE SEQUENCE [LARGE SCALE GENOMIC DNA]</scope>
    <source>
        <strain evidence="5 7">IC-006</strain>
        <strain evidence="6">IC-007</strain>
    </source>
</reference>
<comment type="function">
    <text evidence="1">Probable oxidoreductase that may play a role as regulator of mitochondrial function.</text>
</comment>
<evidence type="ECO:0000256" key="3">
    <source>
        <dbReference type="ARBA" id="ARBA00040298"/>
    </source>
</evidence>
<evidence type="ECO:0000259" key="4">
    <source>
        <dbReference type="Pfam" id="PF01593"/>
    </source>
</evidence>
<dbReference type="AlphaFoldDB" id="A0A510DYG8"/>
<gene>
    <name evidence="5" type="ORF">IC006_2596</name>
    <name evidence="6" type="ORF">IC007_2610</name>
</gene>
<accession>A0A510E691</accession>
<reference evidence="8" key="1">
    <citation type="submission" date="2018-09" db="EMBL/GenBank/DDBJ databases">
        <title>Complete Genome Sequencing of Sulfolobus sp. JCM 16834.</title>
        <authorList>
            <person name="Kato S."/>
            <person name="Itoh T."/>
            <person name="Ohkuma M."/>
        </authorList>
    </citation>
    <scope>NUCLEOTIDE SEQUENCE [LARGE SCALE GENOMIC DNA]</scope>
    <source>
        <strain evidence="8">IC-007</strain>
    </source>
</reference>
<dbReference type="PANTHER" id="PTHR10668">
    <property type="entry name" value="PHYTOENE DEHYDROGENASE"/>
    <property type="match status" value="1"/>
</dbReference>
<dbReference type="RefSeq" id="WP_054845819.1">
    <property type="nucleotide sequence ID" value="NZ_AP018929.1"/>
</dbReference>
<dbReference type="Proteomes" id="UP000325030">
    <property type="component" value="Chromosome"/>
</dbReference>
<accession>A0A510DYG8</accession>
<evidence type="ECO:0000313" key="8">
    <source>
        <dbReference type="Proteomes" id="UP000325030"/>
    </source>
</evidence>
<dbReference type="EMBL" id="AP018929">
    <property type="protein sequence ID" value="BBG25261.1"/>
    <property type="molecule type" value="Genomic_DNA"/>
</dbReference>
<sequence length="512" mass="56787">MNYDAIVVGGGHNGLVASFYLARRGLKVAILERREIVGGASVTEELWPGIKVSTGAYVLSLLRQRIIDDMNLEGNGLYVYNKDPGLFLPLGGRKNLYIWNDLKRTQKEIEKFSRKDSLSYSKWVRFWDSFYQMADFFMLNPPISLSEVGDLLYRFKGSIDEETLTLIGRTFLQDARSFLDEFFESDEVKSALIEDSVVGTFASPSTPGTAYVLAHHVIGEVNGIKGMWGYVRGGMGGVTSAMAKAAVRVGVDIITSTEVEEILVKDDTVTGVKTKDGRVINSRIVLSNTDPKTTFLRLVKEVDNDVTKRISALKSKGVSFKLVGYTEELPDFGNGTSLSPEHVASELIMPNVDYIEKAYDDARTLGYSREPWLSINFQTSVDPTVAPSGKHVFSIFGQYLPFSNKLDDMKEKIAGITIDKIREYAPNFKPIKYEVITPLDIKRRFGIWEGNIFHVDMTPDQLYVFRPTVGMSRYRTPIKGLYLCGSGAHPGGGVTGAPGYNAAHAVLEDLGV</sequence>
<dbReference type="STRING" id="1294262.GCA_001316085_01489"/>
<dbReference type="EMBL" id="AP018930">
    <property type="protein sequence ID" value="BBG28055.1"/>
    <property type="molecule type" value="Genomic_DNA"/>
</dbReference>
<dbReference type="SUPFAM" id="SSF51905">
    <property type="entry name" value="FAD/NAD(P)-binding domain"/>
    <property type="match status" value="1"/>
</dbReference>
<dbReference type="GO" id="GO:0016491">
    <property type="term" value="F:oxidoreductase activity"/>
    <property type="evidence" value="ECO:0007669"/>
    <property type="project" value="InterPro"/>
</dbReference>
<proteinExistence type="predicted"/>
<evidence type="ECO:0000313" key="7">
    <source>
        <dbReference type="Proteomes" id="UP000322983"/>
    </source>
</evidence>
<name>A0A510DYG8_9CREN</name>
<dbReference type="OrthoDB" id="11867at2157"/>
<evidence type="ECO:0000313" key="5">
    <source>
        <dbReference type="EMBL" id="BBG25261.1"/>
    </source>
</evidence>
<feature type="domain" description="Amine oxidase" evidence="4">
    <location>
        <begin position="14"/>
        <end position="497"/>
    </location>
</feature>
<dbReference type="Pfam" id="PF01593">
    <property type="entry name" value="Amino_oxidase"/>
    <property type="match status" value="1"/>
</dbReference>
<dbReference type="Proteomes" id="UP000322983">
    <property type="component" value="Chromosome"/>
</dbReference>
<dbReference type="Gene3D" id="3.50.50.60">
    <property type="entry name" value="FAD/NAD(P)-binding domain"/>
    <property type="match status" value="2"/>
</dbReference>
<dbReference type="KEGG" id="step:IC006_2596"/>
<evidence type="ECO:0000256" key="2">
    <source>
        <dbReference type="ARBA" id="ARBA00038825"/>
    </source>
</evidence>
<evidence type="ECO:0000313" key="6">
    <source>
        <dbReference type="EMBL" id="BBG28055.1"/>
    </source>
</evidence>
<keyword evidence="7" id="KW-1185">Reference proteome</keyword>
<comment type="subunit">
    <text evidence="2">Interacts with COX5B; this interaction may contribute to localize PYROXD2 to the inner face of the inner mitochondrial membrane.</text>
</comment>
<protein>
    <recommendedName>
        <fullName evidence="3">Pyridine nucleotide-disulfide oxidoreductase domain-containing protein 2</fullName>
    </recommendedName>
</protein>
<evidence type="ECO:0000256" key="1">
    <source>
        <dbReference type="ARBA" id="ARBA00037217"/>
    </source>
</evidence>
<organism evidence="5 7">
    <name type="scientific">Sulfuracidifex tepidarius</name>
    <dbReference type="NCBI Taxonomy" id="1294262"/>
    <lineage>
        <taxon>Archaea</taxon>
        <taxon>Thermoproteota</taxon>
        <taxon>Thermoprotei</taxon>
        <taxon>Sulfolobales</taxon>
        <taxon>Sulfolobaceae</taxon>
        <taxon>Sulfuracidifex</taxon>
    </lineage>
</organism>
<dbReference type="GeneID" id="41718882"/>